<dbReference type="EMBL" id="CP013926">
    <property type="protein sequence ID" value="AMJ73956.1"/>
    <property type="molecule type" value="Genomic_DNA"/>
</dbReference>
<name>A0AAW7Z7K4_9ALTE</name>
<dbReference type="NCBIfam" id="TIGR03503">
    <property type="entry name" value="TIGR03503 family protein"/>
    <property type="match status" value="1"/>
</dbReference>
<keyword evidence="6" id="KW-1185">Reference proteome</keyword>
<dbReference type="AlphaFoldDB" id="A0AAW7Z7K4"/>
<keyword evidence="2" id="KW-1133">Transmembrane helix</keyword>
<dbReference type="EMBL" id="JAUOQI010000022">
    <property type="protein sequence ID" value="MDO6579603.1"/>
    <property type="molecule type" value="Genomic_DNA"/>
</dbReference>
<feature type="transmembrane region" description="Helical" evidence="2">
    <location>
        <begin position="422"/>
        <end position="446"/>
    </location>
</feature>
<gene>
    <name evidence="4" type="ORF">AVL57_08175</name>
    <name evidence="5" type="ORF">Q4527_19550</name>
</gene>
<sequence>MRIGVMKLVLALCLLGCASTVFSQDTSLTAPSTSDTQADAAPSPITDLGDEYENSIKLLQNRFRIDYNVKEVSMIFFREYGSAPVVLVRPDGSKLFQGRVDEAFVKWFDADTFDMITIENPMPGPWQAVGQVNPASRVMVISDIKLHATPLPSILFSGEILKSTAYLTNGGEKIDNKQFRDVVELSIEFESANDPNYDNFGANDAEIAKFEDNGRGMDERPSDGVFTGQFNLKVAAGKWQPVYRVDTPMFTREQIGAPIILHNNPVYVDVELDPTDGTGDGYHTLLIDVNRELVNIESLLIDGKIRFPNADIQNFSLTEGGDGVREHLIVAYEEGVYRVKLTAYGTTSEGRDFILDVPEYTFLAEAPEPEVIDPLIDGEDPIVDGSEDPLAMGEGSTSPNQENTQNPSQSQNEDDGMDSGTLTLIIVAMNGTIILIGVVAAVIIILKRRKASGPASAKVATKNENKKAKKKVVSESDLSLDNEPKGFKKLLAKFKKSKPAE</sequence>
<accession>A0AAW7Z7K4</accession>
<evidence type="ECO:0000256" key="3">
    <source>
        <dbReference type="SAM" id="SignalP"/>
    </source>
</evidence>
<evidence type="ECO:0000313" key="5">
    <source>
        <dbReference type="EMBL" id="MDO6579603.1"/>
    </source>
</evidence>
<organism evidence="5 7">
    <name type="scientific">Alteromonas stellipolaris</name>
    <dbReference type="NCBI Taxonomy" id="233316"/>
    <lineage>
        <taxon>Bacteria</taxon>
        <taxon>Pseudomonadati</taxon>
        <taxon>Pseudomonadota</taxon>
        <taxon>Gammaproteobacteria</taxon>
        <taxon>Alteromonadales</taxon>
        <taxon>Alteromonadaceae</taxon>
        <taxon>Alteromonas/Salinimonas group</taxon>
        <taxon>Alteromonas</taxon>
    </lineage>
</organism>
<feature type="compositionally biased region" description="Acidic residues" evidence="1">
    <location>
        <begin position="373"/>
        <end position="387"/>
    </location>
</feature>
<feature type="chain" id="PRO_5043835431" evidence="3">
    <location>
        <begin position="24"/>
        <end position="501"/>
    </location>
</feature>
<evidence type="ECO:0000256" key="2">
    <source>
        <dbReference type="SAM" id="Phobius"/>
    </source>
</evidence>
<dbReference type="RefSeq" id="WP_057792426.1">
    <property type="nucleotide sequence ID" value="NZ_CAXIBE010000076.1"/>
</dbReference>
<dbReference type="KEGG" id="asq:AVL57_08175"/>
<evidence type="ECO:0000313" key="6">
    <source>
        <dbReference type="Proteomes" id="UP000056750"/>
    </source>
</evidence>
<keyword evidence="2" id="KW-0472">Membrane</keyword>
<evidence type="ECO:0000313" key="4">
    <source>
        <dbReference type="EMBL" id="AMJ73956.1"/>
    </source>
</evidence>
<dbReference type="Proteomes" id="UP001170717">
    <property type="component" value="Unassembled WGS sequence"/>
</dbReference>
<keyword evidence="2" id="KW-0812">Transmembrane</keyword>
<feature type="signal peptide" evidence="3">
    <location>
        <begin position="1"/>
        <end position="23"/>
    </location>
</feature>
<dbReference type="InterPro" id="IPR020010">
    <property type="entry name" value="CHP03503"/>
</dbReference>
<protein>
    <submittedName>
        <fullName evidence="5">TIGR03503 family protein</fullName>
    </submittedName>
</protein>
<reference evidence="4 6" key="1">
    <citation type="submission" date="2015-12" db="EMBL/GenBank/DDBJ databases">
        <title>Intraspecies pangenome expansion in the marine bacterium Alteromonas.</title>
        <authorList>
            <person name="Lopez-Perez M."/>
            <person name="Rodriguez-Valera F."/>
        </authorList>
    </citation>
    <scope>NUCLEOTIDE SEQUENCE [LARGE SCALE GENOMIC DNA]</scope>
    <source>
        <strain evidence="4 6">LMG 21861</strain>
    </source>
</reference>
<feature type="region of interest" description="Disordered" evidence="1">
    <location>
        <begin position="455"/>
        <end position="479"/>
    </location>
</feature>
<dbReference type="Proteomes" id="UP000056750">
    <property type="component" value="Chromosome"/>
</dbReference>
<proteinExistence type="predicted"/>
<reference evidence="5" key="2">
    <citation type="submission" date="2023-07" db="EMBL/GenBank/DDBJ databases">
        <title>Genome content predicts the carbon catabolic preferences of heterotrophic bacteria.</title>
        <authorList>
            <person name="Gralka M."/>
        </authorList>
    </citation>
    <scope>NUCLEOTIDE SEQUENCE</scope>
    <source>
        <strain evidence="5">F2M12</strain>
    </source>
</reference>
<keyword evidence="3" id="KW-0732">Signal</keyword>
<feature type="compositionally biased region" description="Polar residues" evidence="1">
    <location>
        <begin position="395"/>
        <end position="411"/>
    </location>
</feature>
<evidence type="ECO:0000313" key="7">
    <source>
        <dbReference type="Proteomes" id="UP001170717"/>
    </source>
</evidence>
<feature type="region of interest" description="Disordered" evidence="1">
    <location>
        <begin position="373"/>
        <end position="416"/>
    </location>
</feature>
<evidence type="ECO:0000256" key="1">
    <source>
        <dbReference type="SAM" id="MobiDB-lite"/>
    </source>
</evidence>